<dbReference type="Proteomes" id="UP000670947">
    <property type="component" value="Unassembled WGS sequence"/>
</dbReference>
<evidence type="ECO:0000259" key="1">
    <source>
        <dbReference type="Pfam" id="PF00534"/>
    </source>
</evidence>
<proteinExistence type="predicted"/>
<comment type="caution">
    <text evidence="2">The sequence shown here is derived from an EMBL/GenBank/DDBJ whole genome shotgun (WGS) entry which is preliminary data.</text>
</comment>
<gene>
    <name evidence="2" type="ORF">I8J29_26825</name>
</gene>
<keyword evidence="3" id="KW-1185">Reference proteome</keyword>
<organism evidence="2 3">
    <name type="scientific">Paenibacillus artemisiicola</name>
    <dbReference type="NCBI Taxonomy" id="1172618"/>
    <lineage>
        <taxon>Bacteria</taxon>
        <taxon>Bacillati</taxon>
        <taxon>Bacillota</taxon>
        <taxon>Bacilli</taxon>
        <taxon>Bacillales</taxon>
        <taxon>Paenibacillaceae</taxon>
        <taxon>Paenibacillus</taxon>
    </lineage>
</organism>
<dbReference type="InterPro" id="IPR001296">
    <property type="entry name" value="Glyco_trans_1"/>
</dbReference>
<dbReference type="PANTHER" id="PTHR45947:SF3">
    <property type="entry name" value="SULFOQUINOVOSYL TRANSFERASE SQD2"/>
    <property type="match status" value="1"/>
</dbReference>
<dbReference type="Gene3D" id="3.40.50.2000">
    <property type="entry name" value="Glycogen Phosphorylase B"/>
    <property type="match status" value="1"/>
</dbReference>
<dbReference type="EMBL" id="JAGGDJ010000040">
    <property type="protein sequence ID" value="MBO7747810.1"/>
    <property type="molecule type" value="Genomic_DNA"/>
</dbReference>
<protein>
    <submittedName>
        <fullName evidence="2">Glycosyltransferase family 4 protein</fullName>
    </submittedName>
</protein>
<feature type="domain" description="Glycosyl transferase family 1" evidence="1">
    <location>
        <begin position="198"/>
        <end position="341"/>
    </location>
</feature>
<accession>A0ABS3WHN5</accession>
<evidence type="ECO:0000313" key="2">
    <source>
        <dbReference type="EMBL" id="MBO7747810.1"/>
    </source>
</evidence>
<dbReference type="Pfam" id="PF00534">
    <property type="entry name" value="Glycos_transf_1"/>
    <property type="match status" value="1"/>
</dbReference>
<name>A0ABS3WHN5_9BACL</name>
<dbReference type="InterPro" id="IPR050194">
    <property type="entry name" value="Glycosyltransferase_grp1"/>
</dbReference>
<dbReference type="PANTHER" id="PTHR45947">
    <property type="entry name" value="SULFOQUINOVOSYL TRANSFERASE SQD2"/>
    <property type="match status" value="1"/>
</dbReference>
<dbReference type="SUPFAM" id="SSF53756">
    <property type="entry name" value="UDP-Glycosyltransferase/glycogen phosphorylase"/>
    <property type="match status" value="1"/>
</dbReference>
<reference evidence="2 3" key="1">
    <citation type="submission" date="2021-03" db="EMBL/GenBank/DDBJ databases">
        <title>Paenibacillus artemisicola MWE-103 whole genome sequence.</title>
        <authorList>
            <person name="Ham Y.J."/>
        </authorList>
    </citation>
    <scope>NUCLEOTIDE SEQUENCE [LARGE SCALE GENOMIC DNA]</scope>
    <source>
        <strain evidence="2 3">MWE-103</strain>
    </source>
</reference>
<dbReference type="CDD" id="cd03801">
    <property type="entry name" value="GT4_PimA-like"/>
    <property type="match status" value="1"/>
</dbReference>
<evidence type="ECO:0000313" key="3">
    <source>
        <dbReference type="Proteomes" id="UP000670947"/>
    </source>
</evidence>
<dbReference type="RefSeq" id="WP_208850437.1">
    <property type="nucleotide sequence ID" value="NZ_JAGGDJ010000040.1"/>
</dbReference>
<sequence length="384" mass="44035">MMTKNKRNVLIITGRYLPGYKDGGPVRSIKNLVDYLGDQYNFKILTCDRDHGDTEAYSNVKVHDWNQVGGAQVYYVPPKGFTFRIIKKLASQVDLVYVCGCFSDYAINTLLLKRIGLIKKPVFVAAMGLFSPMEFRLKYKKKKLFTTLFNLTGIFKNIHWSATSEMEVNEISQQVRTYGNFIIAEDLPRRVEDTPINKRKEEGDLKVVWISRIAPKKNLIGAIQVLKRVRSNIEFTIYGPIHEPNYWEECQAELQLLPPNVSWTYAGNVESEQVVETLREHHLFLFPTLGENYGHVIQEALSAGCYTLLSDQTPWQDLNKYGAGKVFRVDDIQRFVNEIDGYAQLNHEEFSSKTKDVIAYVMNNNKLKVSGTGYHHIFGRGVVQ</sequence>